<organism evidence="4 5">
    <name type="scientific">Enterovibrio nigricans DSM 22720</name>
    <dbReference type="NCBI Taxonomy" id="1121868"/>
    <lineage>
        <taxon>Bacteria</taxon>
        <taxon>Pseudomonadati</taxon>
        <taxon>Pseudomonadota</taxon>
        <taxon>Gammaproteobacteria</taxon>
        <taxon>Vibrionales</taxon>
        <taxon>Vibrionaceae</taxon>
        <taxon>Enterovibrio</taxon>
    </lineage>
</organism>
<name>A0A1T4W234_9GAMM</name>
<keyword evidence="2" id="KW-0804">Transcription</keyword>
<dbReference type="GO" id="GO:0043565">
    <property type="term" value="F:sequence-specific DNA binding"/>
    <property type="evidence" value="ECO:0007669"/>
    <property type="project" value="InterPro"/>
</dbReference>
<proteinExistence type="predicted"/>
<dbReference type="InterPro" id="IPR018060">
    <property type="entry name" value="HTH_AraC"/>
</dbReference>
<evidence type="ECO:0000256" key="1">
    <source>
        <dbReference type="ARBA" id="ARBA00023015"/>
    </source>
</evidence>
<dbReference type="GO" id="GO:0003700">
    <property type="term" value="F:DNA-binding transcription factor activity"/>
    <property type="evidence" value="ECO:0007669"/>
    <property type="project" value="InterPro"/>
</dbReference>
<dbReference type="RefSeq" id="WP_078754672.1">
    <property type="nucleotide sequence ID" value="NZ_FUXU01000142.1"/>
</dbReference>
<gene>
    <name evidence="4" type="ORF">SAMN02745132_04671</name>
</gene>
<dbReference type="PROSITE" id="PS01124">
    <property type="entry name" value="HTH_ARAC_FAMILY_2"/>
    <property type="match status" value="1"/>
</dbReference>
<evidence type="ECO:0000259" key="3">
    <source>
        <dbReference type="PROSITE" id="PS01124"/>
    </source>
</evidence>
<dbReference type="AlphaFoldDB" id="A0A1T4W234"/>
<keyword evidence="5" id="KW-1185">Reference proteome</keyword>
<accession>A0A1T4W234</accession>
<feature type="domain" description="HTH araC/xylS-type" evidence="3">
    <location>
        <begin position="9"/>
        <end position="79"/>
    </location>
</feature>
<evidence type="ECO:0000313" key="4">
    <source>
        <dbReference type="EMBL" id="SKA71247.1"/>
    </source>
</evidence>
<dbReference type="EMBL" id="FUXU01000142">
    <property type="protein sequence ID" value="SKA71247.1"/>
    <property type="molecule type" value="Genomic_DNA"/>
</dbReference>
<dbReference type="SUPFAM" id="SSF46689">
    <property type="entry name" value="Homeodomain-like"/>
    <property type="match status" value="1"/>
</dbReference>
<dbReference type="Gene3D" id="1.10.10.60">
    <property type="entry name" value="Homeodomain-like"/>
    <property type="match status" value="1"/>
</dbReference>
<protein>
    <recommendedName>
        <fullName evidence="3">HTH araC/xylS-type domain-containing protein</fullName>
    </recommendedName>
</protein>
<evidence type="ECO:0000313" key="5">
    <source>
        <dbReference type="Proteomes" id="UP000190162"/>
    </source>
</evidence>
<sequence length="79" mass="9343">MLDEQEAVQRMQDFIALNLYDNISLIDLAEVSLFSPWYSYRLFKKWTNHTPSSYVRKLRLAKSALKRLCCLIRLEDMAA</sequence>
<reference evidence="5" key="1">
    <citation type="submission" date="2017-02" db="EMBL/GenBank/DDBJ databases">
        <authorList>
            <person name="Varghese N."/>
            <person name="Submissions S."/>
        </authorList>
    </citation>
    <scope>NUCLEOTIDE SEQUENCE [LARGE SCALE GENOMIC DNA]</scope>
    <source>
        <strain evidence="5">DSM 22720</strain>
    </source>
</reference>
<dbReference type="InterPro" id="IPR009057">
    <property type="entry name" value="Homeodomain-like_sf"/>
</dbReference>
<dbReference type="Proteomes" id="UP000190162">
    <property type="component" value="Unassembled WGS sequence"/>
</dbReference>
<evidence type="ECO:0000256" key="2">
    <source>
        <dbReference type="ARBA" id="ARBA00023163"/>
    </source>
</evidence>
<keyword evidence="1" id="KW-0805">Transcription regulation</keyword>